<evidence type="ECO:0000313" key="3">
    <source>
        <dbReference type="EMBL" id="CAF0902692.1"/>
    </source>
</evidence>
<proteinExistence type="predicted"/>
<dbReference type="Proteomes" id="UP000663882">
    <property type="component" value="Unassembled WGS sequence"/>
</dbReference>
<dbReference type="EMBL" id="CAJNOO010000246">
    <property type="protein sequence ID" value="CAF0875045.1"/>
    <property type="molecule type" value="Genomic_DNA"/>
</dbReference>
<sequence length="368" mass="42222">MTKDKRNRFRSRFSHGICKCFNIFTLCSRQSTSCIGADPSYENTFIISTPVIKQSNMHLSQSRIDYNHLKLSFYPTTFTSIDQKKLSRHLMPQIVLVDSDFCTDNNNMMRHVVNNDNRICQKEEPVSSFSSISSSPTSDCHLSLTIHQCYSTSTLPSVTTTNTDMLNKSTNNIIEKSSLPQTQTSSRFSYLIRPSTPCIFGRENYDDEQMNDDEFFLTAGGIVHSCPNIYELSIDNNRKLQSCDHLMLIDQRTKLNNSDNLNCYDTEFDRYSILPRFHSNLSSVSTDSIDSELKLYKERHAIGFSRPCHDNISIYSSFLPTTWRSDNYLLLMPLIHHQHSSLFNLIGHGKRSRSYDIPVGQTYSSVIV</sequence>
<evidence type="ECO:0000313" key="4">
    <source>
        <dbReference type="Proteomes" id="UP000663889"/>
    </source>
</evidence>
<name>A0A813X8U0_9BILA</name>
<protein>
    <submittedName>
        <fullName evidence="1">Uncharacterized protein</fullName>
    </submittedName>
</protein>
<evidence type="ECO:0000313" key="1">
    <source>
        <dbReference type="EMBL" id="CAF0863379.1"/>
    </source>
</evidence>
<gene>
    <name evidence="2" type="ORF">RFH988_LOCUS7672</name>
    <name evidence="1" type="ORF">SEV965_LOCUS3735</name>
    <name evidence="3" type="ORF">ZHD862_LOCUS7468</name>
</gene>
<organism evidence="1 4">
    <name type="scientific">Rotaria sordida</name>
    <dbReference type="NCBI Taxonomy" id="392033"/>
    <lineage>
        <taxon>Eukaryota</taxon>
        <taxon>Metazoa</taxon>
        <taxon>Spiralia</taxon>
        <taxon>Gnathifera</taxon>
        <taxon>Rotifera</taxon>
        <taxon>Eurotatoria</taxon>
        <taxon>Bdelloidea</taxon>
        <taxon>Philodinida</taxon>
        <taxon>Philodinidae</taxon>
        <taxon>Rotaria</taxon>
    </lineage>
</organism>
<dbReference type="AlphaFoldDB" id="A0A813X8U0"/>
<dbReference type="OrthoDB" id="10021782at2759"/>
<dbReference type="Proteomes" id="UP000663864">
    <property type="component" value="Unassembled WGS sequence"/>
</dbReference>
<comment type="caution">
    <text evidence="1">The sequence shown here is derived from an EMBL/GenBank/DDBJ whole genome shotgun (WGS) entry which is preliminary data.</text>
</comment>
<dbReference type="EMBL" id="CAJNOU010000098">
    <property type="protein sequence ID" value="CAF0863379.1"/>
    <property type="molecule type" value="Genomic_DNA"/>
</dbReference>
<accession>A0A813X8U0</accession>
<reference evidence="1" key="1">
    <citation type="submission" date="2021-02" db="EMBL/GenBank/DDBJ databases">
        <authorList>
            <person name="Nowell W R."/>
        </authorList>
    </citation>
    <scope>NUCLEOTIDE SEQUENCE</scope>
</reference>
<dbReference type="Proteomes" id="UP000663889">
    <property type="component" value="Unassembled WGS sequence"/>
</dbReference>
<dbReference type="EMBL" id="CAJNOT010000227">
    <property type="protein sequence ID" value="CAF0902692.1"/>
    <property type="molecule type" value="Genomic_DNA"/>
</dbReference>
<evidence type="ECO:0000313" key="2">
    <source>
        <dbReference type="EMBL" id="CAF0875045.1"/>
    </source>
</evidence>